<organism evidence="2 3">
    <name type="scientific">Stylosanthes scabra</name>
    <dbReference type="NCBI Taxonomy" id="79078"/>
    <lineage>
        <taxon>Eukaryota</taxon>
        <taxon>Viridiplantae</taxon>
        <taxon>Streptophyta</taxon>
        <taxon>Embryophyta</taxon>
        <taxon>Tracheophyta</taxon>
        <taxon>Spermatophyta</taxon>
        <taxon>Magnoliopsida</taxon>
        <taxon>eudicotyledons</taxon>
        <taxon>Gunneridae</taxon>
        <taxon>Pentapetalae</taxon>
        <taxon>rosids</taxon>
        <taxon>fabids</taxon>
        <taxon>Fabales</taxon>
        <taxon>Fabaceae</taxon>
        <taxon>Papilionoideae</taxon>
        <taxon>50 kb inversion clade</taxon>
        <taxon>dalbergioids sensu lato</taxon>
        <taxon>Dalbergieae</taxon>
        <taxon>Pterocarpus clade</taxon>
        <taxon>Stylosanthes</taxon>
    </lineage>
</organism>
<dbReference type="Proteomes" id="UP001341840">
    <property type="component" value="Unassembled WGS sequence"/>
</dbReference>
<evidence type="ECO:0000256" key="1">
    <source>
        <dbReference type="SAM" id="MobiDB-lite"/>
    </source>
</evidence>
<accession>A0ABU6SB55</accession>
<evidence type="ECO:0000313" key="2">
    <source>
        <dbReference type="EMBL" id="MED6133642.1"/>
    </source>
</evidence>
<comment type="caution">
    <text evidence="2">The sequence shown here is derived from an EMBL/GenBank/DDBJ whole genome shotgun (WGS) entry which is preliminary data.</text>
</comment>
<keyword evidence="3" id="KW-1185">Reference proteome</keyword>
<sequence>MPLSPKHFPPIVNVDNTREMKGACHVCSFLLDGITKMRHKNMKRVEGCVFALLIIYMHETHFGKDSKDEKAQPPWVSYWKGETLSKRMRVEKTDSTEALASKLRKSLEIEDDPKGKKKHGRRKHVEDDESKDESEEHPQNLNLKIDSSEFESEGDSSKSESKGGSELEPDLEKTASEDEK</sequence>
<proteinExistence type="predicted"/>
<name>A0ABU6SB55_9FABA</name>
<feature type="region of interest" description="Disordered" evidence="1">
    <location>
        <begin position="89"/>
        <end position="180"/>
    </location>
</feature>
<protein>
    <submittedName>
        <fullName evidence="2">Uncharacterized protein</fullName>
    </submittedName>
</protein>
<dbReference type="EMBL" id="JASCZI010060539">
    <property type="protein sequence ID" value="MED6133642.1"/>
    <property type="molecule type" value="Genomic_DNA"/>
</dbReference>
<reference evidence="2 3" key="1">
    <citation type="journal article" date="2023" name="Plants (Basel)">
        <title>Bridging the Gap: Combining Genomics and Transcriptomics Approaches to Understand Stylosanthes scabra, an Orphan Legume from the Brazilian Caatinga.</title>
        <authorList>
            <person name="Ferreira-Neto J.R.C."/>
            <person name="da Silva M.D."/>
            <person name="Binneck E."/>
            <person name="de Melo N.F."/>
            <person name="da Silva R.H."/>
            <person name="de Melo A.L.T.M."/>
            <person name="Pandolfi V."/>
            <person name="Bustamante F.O."/>
            <person name="Brasileiro-Vidal A.C."/>
            <person name="Benko-Iseppon A.M."/>
        </authorList>
    </citation>
    <scope>NUCLEOTIDE SEQUENCE [LARGE SCALE GENOMIC DNA]</scope>
    <source>
        <tissue evidence="2">Leaves</tissue>
    </source>
</reference>
<feature type="compositionally biased region" description="Basic and acidic residues" evidence="1">
    <location>
        <begin position="105"/>
        <end position="114"/>
    </location>
</feature>
<evidence type="ECO:0000313" key="3">
    <source>
        <dbReference type="Proteomes" id="UP001341840"/>
    </source>
</evidence>
<feature type="compositionally biased region" description="Basic and acidic residues" evidence="1">
    <location>
        <begin position="155"/>
        <end position="180"/>
    </location>
</feature>
<gene>
    <name evidence="2" type="ORF">PIB30_030037</name>
</gene>